<keyword evidence="3" id="KW-0804">Transcription</keyword>
<dbReference type="SUPFAM" id="SSF46689">
    <property type="entry name" value="Homeodomain-like"/>
    <property type="match status" value="1"/>
</dbReference>
<evidence type="ECO:0000256" key="2">
    <source>
        <dbReference type="ARBA" id="ARBA00023125"/>
    </source>
</evidence>
<protein>
    <submittedName>
        <fullName evidence="6">AraC family transcriptional regulator</fullName>
    </submittedName>
</protein>
<dbReference type="SMART" id="SM00342">
    <property type="entry name" value="HTH_ARAC"/>
    <property type="match status" value="1"/>
</dbReference>
<evidence type="ECO:0000259" key="5">
    <source>
        <dbReference type="PROSITE" id="PS01124"/>
    </source>
</evidence>
<accession>A0ABS7PCN7</accession>
<keyword evidence="4" id="KW-1133">Transmembrane helix</keyword>
<evidence type="ECO:0000313" key="7">
    <source>
        <dbReference type="Proteomes" id="UP000759298"/>
    </source>
</evidence>
<name>A0ABS7PCN7_9SPHN</name>
<dbReference type="PROSITE" id="PS01124">
    <property type="entry name" value="HTH_ARAC_FAMILY_2"/>
    <property type="match status" value="1"/>
</dbReference>
<feature type="transmembrane region" description="Helical" evidence="4">
    <location>
        <begin position="124"/>
        <end position="143"/>
    </location>
</feature>
<keyword evidence="1" id="KW-0805">Transcription regulation</keyword>
<dbReference type="InterPro" id="IPR020449">
    <property type="entry name" value="Tscrpt_reg_AraC-type_HTH"/>
</dbReference>
<evidence type="ECO:0000313" key="6">
    <source>
        <dbReference type="EMBL" id="MBY8336823.1"/>
    </source>
</evidence>
<feature type="transmembrane region" description="Helical" evidence="4">
    <location>
        <begin position="164"/>
        <end position="190"/>
    </location>
</feature>
<organism evidence="6 7">
    <name type="scientific">Alteriqipengyuania abyssalis</name>
    <dbReference type="NCBI Taxonomy" id="2860200"/>
    <lineage>
        <taxon>Bacteria</taxon>
        <taxon>Pseudomonadati</taxon>
        <taxon>Pseudomonadota</taxon>
        <taxon>Alphaproteobacteria</taxon>
        <taxon>Sphingomonadales</taxon>
        <taxon>Erythrobacteraceae</taxon>
        <taxon>Alteriqipengyuania</taxon>
    </lineage>
</organism>
<gene>
    <name evidence="6" type="ORF">KYN89_07160</name>
</gene>
<keyword evidence="4" id="KW-0812">Transmembrane</keyword>
<keyword evidence="7" id="KW-1185">Reference proteome</keyword>
<feature type="transmembrane region" description="Helical" evidence="4">
    <location>
        <begin position="202"/>
        <end position="220"/>
    </location>
</feature>
<dbReference type="EMBL" id="JAHWXP010000002">
    <property type="protein sequence ID" value="MBY8336823.1"/>
    <property type="molecule type" value="Genomic_DNA"/>
</dbReference>
<sequence>MEGLVFGWRSAILLAALVPLLPIGIGLVTTLRNRIANRTLTALLLVLAGIATPWMIGFAGFYDRWQGLSFVPFSLPLAVPPLLWLFAHALTRGRWPPNGAWHLAPALVQAAAKVAQVWTGYLPALATALDLALLISALFYGWRSLALLRAFRAFLAQERSDDRLYAGIWLSRAILAVLALIAIAFAYKLAGLFIPLGYRGNMGQYVAVAFFALYLGIEGWRHARLDYPTLPDEAHAPPPPPEARDWRALGEEVAQRMRTEGWARDPQLSLDRLARHMGLNRAYVSRALNEGLGTGFSAFVNGLRSEEVARALEAGSEATLLDLALEAGFASKATFNRAFVQRYGMSPSAYRARLGS</sequence>
<reference evidence="6 7" key="1">
    <citation type="submission" date="2021-07" db="EMBL/GenBank/DDBJ databases">
        <title>Alteriqipengyuania abyssalis NZ-12B nov, sp.nov isolated from deep sea sponge in pacific ocean.</title>
        <authorList>
            <person name="Tareen S."/>
            <person name="Wink J."/>
        </authorList>
    </citation>
    <scope>NUCLEOTIDE SEQUENCE [LARGE SCALE GENOMIC DNA]</scope>
    <source>
        <strain evidence="6 7">NZ-12B</strain>
    </source>
</reference>
<comment type="caution">
    <text evidence="6">The sequence shown here is derived from an EMBL/GenBank/DDBJ whole genome shotgun (WGS) entry which is preliminary data.</text>
</comment>
<evidence type="ECO:0000256" key="4">
    <source>
        <dbReference type="SAM" id="Phobius"/>
    </source>
</evidence>
<dbReference type="PANTHER" id="PTHR43280">
    <property type="entry name" value="ARAC-FAMILY TRANSCRIPTIONAL REGULATOR"/>
    <property type="match status" value="1"/>
</dbReference>
<dbReference type="InterPro" id="IPR009057">
    <property type="entry name" value="Homeodomain-like_sf"/>
</dbReference>
<dbReference type="RefSeq" id="WP_222824449.1">
    <property type="nucleotide sequence ID" value="NZ_JAHWXP010000002.1"/>
</dbReference>
<dbReference type="Gene3D" id="1.10.10.60">
    <property type="entry name" value="Homeodomain-like"/>
    <property type="match status" value="1"/>
</dbReference>
<dbReference type="PRINTS" id="PR00032">
    <property type="entry name" value="HTHARAC"/>
</dbReference>
<feature type="transmembrane region" description="Helical" evidence="4">
    <location>
        <begin position="40"/>
        <end position="62"/>
    </location>
</feature>
<feature type="transmembrane region" description="Helical" evidence="4">
    <location>
        <begin position="6"/>
        <end position="28"/>
    </location>
</feature>
<keyword evidence="4" id="KW-0472">Membrane</keyword>
<evidence type="ECO:0000256" key="3">
    <source>
        <dbReference type="ARBA" id="ARBA00023163"/>
    </source>
</evidence>
<dbReference type="Pfam" id="PF12833">
    <property type="entry name" value="HTH_18"/>
    <property type="match status" value="1"/>
</dbReference>
<proteinExistence type="predicted"/>
<dbReference type="InterPro" id="IPR018060">
    <property type="entry name" value="HTH_AraC"/>
</dbReference>
<feature type="domain" description="HTH araC/xylS-type" evidence="5">
    <location>
        <begin position="251"/>
        <end position="353"/>
    </location>
</feature>
<evidence type="ECO:0000256" key="1">
    <source>
        <dbReference type="ARBA" id="ARBA00023015"/>
    </source>
</evidence>
<dbReference type="PANTHER" id="PTHR43280:SF28">
    <property type="entry name" value="HTH-TYPE TRANSCRIPTIONAL ACTIVATOR RHAS"/>
    <property type="match status" value="1"/>
</dbReference>
<dbReference type="Proteomes" id="UP000759298">
    <property type="component" value="Unassembled WGS sequence"/>
</dbReference>
<keyword evidence="2" id="KW-0238">DNA-binding</keyword>